<organism evidence="5 6">
    <name type="scientific">Candidatus Viridilinea halotolerans</name>
    <dbReference type="NCBI Taxonomy" id="2491704"/>
    <lineage>
        <taxon>Bacteria</taxon>
        <taxon>Bacillati</taxon>
        <taxon>Chloroflexota</taxon>
        <taxon>Chloroflexia</taxon>
        <taxon>Chloroflexales</taxon>
        <taxon>Chloroflexineae</taxon>
        <taxon>Oscillochloridaceae</taxon>
        <taxon>Candidatus Viridilinea</taxon>
    </lineage>
</organism>
<evidence type="ECO:0000256" key="1">
    <source>
        <dbReference type="ARBA" id="ARBA00007162"/>
    </source>
</evidence>
<dbReference type="AlphaFoldDB" id="A0A426UB56"/>
<dbReference type="GO" id="GO:0055085">
    <property type="term" value="P:transmembrane transport"/>
    <property type="evidence" value="ECO:0007669"/>
    <property type="project" value="InterPro"/>
</dbReference>
<reference evidence="5 6" key="1">
    <citation type="submission" date="2018-12" db="EMBL/GenBank/DDBJ databases">
        <title>Genome Sequence of Candidatus Viridilinea halotolerans isolated from saline sulfide-rich spring.</title>
        <authorList>
            <person name="Grouzdev D.S."/>
            <person name="Burganskaya E.I."/>
            <person name="Krutkina M.S."/>
            <person name="Sukhacheva M.V."/>
            <person name="Gorlenko V.M."/>
        </authorList>
    </citation>
    <scope>NUCLEOTIDE SEQUENCE [LARGE SCALE GENOMIC DNA]</scope>
    <source>
        <strain evidence="5">Chok-6</strain>
    </source>
</reference>
<proteinExistence type="inferred from homology"/>
<dbReference type="Pfam" id="PF12974">
    <property type="entry name" value="Phosphonate-bd"/>
    <property type="match status" value="1"/>
</dbReference>
<feature type="region of interest" description="Disordered" evidence="3">
    <location>
        <begin position="34"/>
        <end position="53"/>
    </location>
</feature>
<evidence type="ECO:0000256" key="2">
    <source>
        <dbReference type="ARBA" id="ARBA00022729"/>
    </source>
</evidence>
<evidence type="ECO:0000256" key="4">
    <source>
        <dbReference type="SAM" id="SignalP"/>
    </source>
</evidence>
<comment type="similarity">
    <text evidence="1">Belongs to the phosphate/phosphite/phosphonate binding protein family.</text>
</comment>
<accession>A0A426UB56</accession>
<gene>
    <name evidence="5" type="primary">phnD</name>
    <name evidence="5" type="ORF">EI684_01090</name>
</gene>
<comment type="caution">
    <text evidence="5">The sequence shown here is derived from an EMBL/GenBank/DDBJ whole genome shotgun (WGS) entry which is preliminary data.</text>
</comment>
<dbReference type="PANTHER" id="PTHR35841">
    <property type="entry name" value="PHOSPHONATES-BINDING PERIPLASMIC PROTEIN"/>
    <property type="match status" value="1"/>
</dbReference>
<feature type="signal peptide" evidence="4">
    <location>
        <begin position="1"/>
        <end position="22"/>
    </location>
</feature>
<dbReference type="InterPro" id="IPR005770">
    <property type="entry name" value="PhnD"/>
</dbReference>
<protein>
    <submittedName>
        <fullName evidence="5">Phosphate/phosphite/phosphonate ABC transporter substrate-binding protein</fullName>
    </submittedName>
</protein>
<feature type="chain" id="PRO_5019080895" evidence="4">
    <location>
        <begin position="23"/>
        <end position="352"/>
    </location>
</feature>
<dbReference type="NCBIfam" id="TIGR01098">
    <property type="entry name" value="3A0109s03R"/>
    <property type="match status" value="1"/>
</dbReference>
<dbReference type="Proteomes" id="UP000280307">
    <property type="component" value="Unassembled WGS sequence"/>
</dbReference>
<dbReference type="PANTHER" id="PTHR35841:SF1">
    <property type="entry name" value="PHOSPHONATES-BINDING PERIPLASMIC PROTEIN"/>
    <property type="match status" value="1"/>
</dbReference>
<dbReference type="EMBL" id="RSAS01000048">
    <property type="protein sequence ID" value="RRR77754.1"/>
    <property type="molecule type" value="Genomic_DNA"/>
</dbReference>
<sequence>MLRLSLLVLVAILLLAACGAEAPASAPAAPATEAPAAEAPAAEAPAAEAPAAEACPRPAEMDARFCDADGDLVADPPQDATQWVNPDTLIFAYTPVEDPAVYRDAWADFLAHMEAMTGKQVEFFAVDSNAAQLEAMRAGRLHVAGFNTGSNPFAVNFAGFVPFTMMAAADGSFGYEMEIIVPANSPVQSIEDLRGRQVAFTSPTSNSGFKAPSALLDAQFGMVEGTDFEATFSGSHDNSILGVANEDYEAAAIANSVLRRMIEREVVSADQVRSIYVSETFPTTGYGYVYNLDPELAAKVREAFFSFDWAGSSLEEEFSKSGEAQFIPITYKEYWSVIREIDTALGVTYTQP</sequence>
<evidence type="ECO:0000313" key="6">
    <source>
        <dbReference type="Proteomes" id="UP000280307"/>
    </source>
</evidence>
<dbReference type="GO" id="GO:0043190">
    <property type="term" value="C:ATP-binding cassette (ABC) transporter complex"/>
    <property type="evidence" value="ECO:0007669"/>
    <property type="project" value="InterPro"/>
</dbReference>
<dbReference type="SUPFAM" id="SSF53850">
    <property type="entry name" value="Periplasmic binding protein-like II"/>
    <property type="match status" value="1"/>
</dbReference>
<dbReference type="PROSITE" id="PS51257">
    <property type="entry name" value="PROKAR_LIPOPROTEIN"/>
    <property type="match status" value="1"/>
</dbReference>
<evidence type="ECO:0000256" key="3">
    <source>
        <dbReference type="SAM" id="MobiDB-lite"/>
    </source>
</evidence>
<evidence type="ECO:0000313" key="5">
    <source>
        <dbReference type="EMBL" id="RRR77754.1"/>
    </source>
</evidence>
<keyword evidence="2 4" id="KW-0732">Signal</keyword>
<name>A0A426UB56_9CHLR</name>
<dbReference type="Gene3D" id="3.40.190.10">
    <property type="entry name" value="Periplasmic binding protein-like II"/>
    <property type="match status" value="2"/>
</dbReference>